<feature type="transmembrane region" description="Helical" evidence="8">
    <location>
        <begin position="188"/>
        <end position="208"/>
    </location>
</feature>
<keyword evidence="3" id="KW-0813">Transport</keyword>
<dbReference type="InterPro" id="IPR004776">
    <property type="entry name" value="Mem_transp_PIN-like"/>
</dbReference>
<dbReference type="GO" id="GO:0055085">
    <property type="term" value="P:transmembrane transport"/>
    <property type="evidence" value="ECO:0007669"/>
    <property type="project" value="InterPro"/>
</dbReference>
<dbReference type="PANTHER" id="PTHR36838:SF4">
    <property type="entry name" value="AUXIN EFFLUX CARRIER FAMILY PROTEIN"/>
    <property type="match status" value="1"/>
</dbReference>
<dbReference type="STRING" id="1610491.AAV94_01075"/>
<feature type="transmembrane region" description="Helical" evidence="8">
    <location>
        <begin position="65"/>
        <end position="83"/>
    </location>
</feature>
<protein>
    <submittedName>
        <fullName evidence="9">Transporter</fullName>
    </submittedName>
</protein>
<comment type="caution">
    <text evidence="9">The sequence shown here is derived from an EMBL/GenBank/DDBJ whole genome shotgun (WGS) entry which is preliminary data.</text>
</comment>
<accession>A0A0U1Q325</accession>
<dbReference type="Pfam" id="PF03547">
    <property type="entry name" value="Mem_trans"/>
    <property type="match status" value="1"/>
</dbReference>
<dbReference type="PANTHER" id="PTHR36838">
    <property type="entry name" value="AUXIN EFFLUX CARRIER FAMILY PROTEIN"/>
    <property type="match status" value="1"/>
</dbReference>
<dbReference type="PATRIC" id="fig|1610491.3.peg.222"/>
<dbReference type="EMBL" id="LBNQ01000009">
    <property type="protein sequence ID" value="KKW69035.1"/>
    <property type="molecule type" value="Genomic_DNA"/>
</dbReference>
<evidence type="ECO:0000256" key="2">
    <source>
        <dbReference type="ARBA" id="ARBA00010145"/>
    </source>
</evidence>
<keyword evidence="4" id="KW-1003">Cell membrane</keyword>
<organism evidence="9 10">
    <name type="scientific">Lampropedia cohaerens</name>
    <dbReference type="NCBI Taxonomy" id="1610491"/>
    <lineage>
        <taxon>Bacteria</taxon>
        <taxon>Pseudomonadati</taxon>
        <taxon>Pseudomonadota</taxon>
        <taxon>Betaproteobacteria</taxon>
        <taxon>Burkholderiales</taxon>
        <taxon>Comamonadaceae</taxon>
        <taxon>Lampropedia</taxon>
    </lineage>
</organism>
<dbReference type="Gene3D" id="1.20.1530.20">
    <property type="match status" value="1"/>
</dbReference>
<reference evidence="9 10" key="1">
    <citation type="submission" date="2015-05" db="EMBL/GenBank/DDBJ databases">
        <title>Draft genome sequence of Lampropedia sp. CT6, isolated from the microbial mat of a hot water spring, located at Manikaran, India.</title>
        <authorList>
            <person name="Tripathi C."/>
            <person name="Rani P."/>
            <person name="Mahato N.K."/>
            <person name="Lal R."/>
        </authorList>
    </citation>
    <scope>NUCLEOTIDE SEQUENCE [LARGE SCALE GENOMIC DNA]</scope>
    <source>
        <strain evidence="9 10">CT6</strain>
    </source>
</reference>
<dbReference type="AlphaFoldDB" id="A0A0U1Q325"/>
<feature type="transmembrane region" description="Helical" evidence="8">
    <location>
        <begin position="122"/>
        <end position="144"/>
    </location>
</feature>
<feature type="transmembrane region" description="Helical" evidence="8">
    <location>
        <begin position="220"/>
        <end position="244"/>
    </location>
</feature>
<comment type="similarity">
    <text evidence="2">Belongs to the auxin efflux carrier (TC 2.A.69) family.</text>
</comment>
<feature type="transmembrane region" description="Helical" evidence="8">
    <location>
        <begin position="250"/>
        <end position="267"/>
    </location>
</feature>
<gene>
    <name evidence="9" type="ORF">AAV94_01075</name>
</gene>
<sequence length="303" mass="32052">MSALLVSLWPLFALIVLGYVLRRIDFPGDAFWSGAERLNYYILFPALLFSSLSTATLNSPALPRLAAAIAAVLAVGWLALLVTRRLRNWPAGRFGALTQGLLRFNTYLGLATVSSLYGNEGLAVAALLLAVKVPAINVLSVWALSASSGRDLRTMLAPVIKNPLILSCLIGAAANFMGLRPTLGLDQLLKMMAATSLPLGLLCVGAALRVREMGGALAPLGWNTTLRLLLMPTVALFIATLLHLPTLETQVLVLFFALPTAPSAYVLTRQLGGEGQLMAALITVQTLAAAITLPLMLALLLGG</sequence>
<evidence type="ECO:0000256" key="1">
    <source>
        <dbReference type="ARBA" id="ARBA00004651"/>
    </source>
</evidence>
<feature type="transmembrane region" description="Helical" evidence="8">
    <location>
        <begin position="38"/>
        <end position="58"/>
    </location>
</feature>
<dbReference type="RefSeq" id="WP_046740470.1">
    <property type="nucleotide sequence ID" value="NZ_LBNQ01000009.1"/>
</dbReference>
<keyword evidence="7 8" id="KW-0472">Membrane</keyword>
<feature type="transmembrane region" description="Helical" evidence="8">
    <location>
        <begin position="156"/>
        <end position="176"/>
    </location>
</feature>
<comment type="subcellular location">
    <subcellularLocation>
        <location evidence="1">Cell membrane</location>
        <topology evidence="1">Multi-pass membrane protein</topology>
    </subcellularLocation>
</comment>
<evidence type="ECO:0000256" key="3">
    <source>
        <dbReference type="ARBA" id="ARBA00022448"/>
    </source>
</evidence>
<evidence type="ECO:0000256" key="6">
    <source>
        <dbReference type="ARBA" id="ARBA00022989"/>
    </source>
</evidence>
<feature type="transmembrane region" description="Helical" evidence="8">
    <location>
        <begin position="279"/>
        <end position="301"/>
    </location>
</feature>
<dbReference type="Proteomes" id="UP000050580">
    <property type="component" value="Unassembled WGS sequence"/>
</dbReference>
<proteinExistence type="inferred from homology"/>
<keyword evidence="6 8" id="KW-1133">Transmembrane helix</keyword>
<name>A0A0U1Q325_9BURK</name>
<dbReference type="InterPro" id="IPR038770">
    <property type="entry name" value="Na+/solute_symporter_sf"/>
</dbReference>
<dbReference type="OrthoDB" id="9805563at2"/>
<evidence type="ECO:0000313" key="9">
    <source>
        <dbReference type="EMBL" id="KKW69035.1"/>
    </source>
</evidence>
<evidence type="ECO:0000256" key="7">
    <source>
        <dbReference type="ARBA" id="ARBA00023136"/>
    </source>
</evidence>
<evidence type="ECO:0000313" key="10">
    <source>
        <dbReference type="Proteomes" id="UP000050580"/>
    </source>
</evidence>
<keyword evidence="10" id="KW-1185">Reference proteome</keyword>
<keyword evidence="5 8" id="KW-0812">Transmembrane</keyword>
<evidence type="ECO:0000256" key="8">
    <source>
        <dbReference type="SAM" id="Phobius"/>
    </source>
</evidence>
<evidence type="ECO:0000256" key="5">
    <source>
        <dbReference type="ARBA" id="ARBA00022692"/>
    </source>
</evidence>
<dbReference type="GO" id="GO:0005886">
    <property type="term" value="C:plasma membrane"/>
    <property type="evidence" value="ECO:0007669"/>
    <property type="project" value="UniProtKB-SubCell"/>
</dbReference>
<evidence type="ECO:0000256" key="4">
    <source>
        <dbReference type="ARBA" id="ARBA00022475"/>
    </source>
</evidence>